<accession>A0A9D1M0F0</accession>
<organism evidence="1 2">
    <name type="scientific">Candidatus Merdicola faecigallinarum</name>
    <dbReference type="NCBI Taxonomy" id="2840862"/>
    <lineage>
        <taxon>Bacteria</taxon>
        <taxon>Bacillati</taxon>
        <taxon>Bacillota</taxon>
        <taxon>Clostridia</taxon>
        <taxon>Candidatus Merdicola</taxon>
    </lineage>
</organism>
<dbReference type="Proteomes" id="UP000824093">
    <property type="component" value="Unassembled WGS sequence"/>
</dbReference>
<protein>
    <submittedName>
        <fullName evidence="1">Uncharacterized protein</fullName>
    </submittedName>
</protein>
<dbReference type="AlphaFoldDB" id="A0A9D1M0F0"/>
<evidence type="ECO:0000313" key="2">
    <source>
        <dbReference type="Proteomes" id="UP000824093"/>
    </source>
</evidence>
<reference evidence="1" key="2">
    <citation type="journal article" date="2021" name="PeerJ">
        <title>Extensive microbial diversity within the chicken gut microbiome revealed by metagenomics and culture.</title>
        <authorList>
            <person name="Gilroy R."/>
            <person name="Ravi A."/>
            <person name="Getino M."/>
            <person name="Pursley I."/>
            <person name="Horton D.L."/>
            <person name="Alikhan N.F."/>
            <person name="Baker D."/>
            <person name="Gharbi K."/>
            <person name="Hall N."/>
            <person name="Watson M."/>
            <person name="Adriaenssens E.M."/>
            <person name="Foster-Nyarko E."/>
            <person name="Jarju S."/>
            <person name="Secka A."/>
            <person name="Antonio M."/>
            <person name="Oren A."/>
            <person name="Chaudhuri R.R."/>
            <person name="La Ragione R."/>
            <person name="Hildebrand F."/>
            <person name="Pallen M.J."/>
        </authorList>
    </citation>
    <scope>NUCLEOTIDE SEQUENCE</scope>
    <source>
        <strain evidence="1">CHK195-15760</strain>
    </source>
</reference>
<proteinExistence type="predicted"/>
<gene>
    <name evidence="1" type="ORF">IAB70_01665</name>
</gene>
<dbReference type="EMBL" id="DVNH01000015">
    <property type="protein sequence ID" value="HIU51324.1"/>
    <property type="molecule type" value="Genomic_DNA"/>
</dbReference>
<comment type="caution">
    <text evidence="1">The sequence shown here is derived from an EMBL/GenBank/DDBJ whole genome shotgun (WGS) entry which is preliminary data.</text>
</comment>
<name>A0A9D1M0F0_9FIRM</name>
<evidence type="ECO:0000313" key="1">
    <source>
        <dbReference type="EMBL" id="HIU51324.1"/>
    </source>
</evidence>
<reference evidence="1" key="1">
    <citation type="submission" date="2020-10" db="EMBL/GenBank/DDBJ databases">
        <authorList>
            <person name="Gilroy R."/>
        </authorList>
    </citation>
    <scope>NUCLEOTIDE SEQUENCE</scope>
    <source>
        <strain evidence="1">CHK195-15760</strain>
    </source>
</reference>
<sequence>MDFKESLKLERYMKQYEMVTDVDYFNFTCKFFYDVCVALEKNFPGVDTENKTRIKGKNSYKKKASQDKDIYDIYGSKTVILHVKDNVPESLGVSAFLKRREIAHQNLEEAILSHKQAKENDPNYKIRKEDLALIEKIRREQYETANDICEIKIAEKMFEFLSTLPNDPYFKKNYGLYHIADRDRDYNTSDEYIARHITFGSTKFPLWYLEWQTKSMHSYNLARTGPASHDHRNGKQLVFPDSVEDLSEDDLAHYIYFSGKNQKLYVAGMFENTFHKFQPKFAEHPGFSKEIVDKLSDKTGYSLDPRDL</sequence>